<evidence type="ECO:0000313" key="9">
    <source>
        <dbReference type="Proteomes" id="UP001445335"/>
    </source>
</evidence>
<feature type="compositionally biased region" description="Gly residues" evidence="5">
    <location>
        <begin position="647"/>
        <end position="663"/>
    </location>
</feature>
<evidence type="ECO:0000256" key="2">
    <source>
        <dbReference type="ARBA" id="ARBA00012169"/>
    </source>
</evidence>
<feature type="compositionally biased region" description="Low complexity" evidence="5">
    <location>
        <begin position="405"/>
        <end position="426"/>
    </location>
</feature>
<feature type="compositionally biased region" description="Pro residues" evidence="5">
    <location>
        <begin position="780"/>
        <end position="793"/>
    </location>
</feature>
<dbReference type="Gene3D" id="3.30.1010.10">
    <property type="entry name" value="Phosphatidylinositol 3-kinase Catalytic Subunit, Chain A, domain 4"/>
    <property type="match status" value="1"/>
</dbReference>
<feature type="region of interest" description="Disordered" evidence="5">
    <location>
        <begin position="162"/>
        <end position="219"/>
    </location>
</feature>
<evidence type="ECO:0000259" key="6">
    <source>
        <dbReference type="PROSITE" id="PS50290"/>
    </source>
</evidence>
<keyword evidence="3" id="KW-0808">Transferase</keyword>
<dbReference type="CDD" id="cd05168">
    <property type="entry name" value="PI4Kc_III_beta"/>
    <property type="match status" value="1"/>
</dbReference>
<dbReference type="GO" id="GO:0004430">
    <property type="term" value="F:1-phosphatidylinositol 4-kinase activity"/>
    <property type="evidence" value="ECO:0007669"/>
    <property type="project" value="UniProtKB-EC"/>
</dbReference>
<dbReference type="PROSITE" id="PS50290">
    <property type="entry name" value="PI3_4_KINASE_3"/>
    <property type="match status" value="1"/>
</dbReference>
<dbReference type="InterPro" id="IPR036940">
    <property type="entry name" value="PI3/4_kinase_cat_sf"/>
</dbReference>
<feature type="compositionally biased region" description="Low complexity" evidence="5">
    <location>
        <begin position="755"/>
        <end position="779"/>
    </location>
</feature>
<dbReference type="Proteomes" id="UP001445335">
    <property type="component" value="Unassembled WGS sequence"/>
</dbReference>
<dbReference type="GO" id="GO:0016020">
    <property type="term" value="C:membrane"/>
    <property type="evidence" value="ECO:0007669"/>
    <property type="project" value="TreeGrafter"/>
</dbReference>
<dbReference type="Pfam" id="PF00454">
    <property type="entry name" value="PI3_PI4_kinase"/>
    <property type="match status" value="1"/>
</dbReference>
<comment type="caution">
    <text evidence="8">The sequence shown here is derived from an EMBL/GenBank/DDBJ whole genome shotgun (WGS) entry which is preliminary data.</text>
</comment>
<dbReference type="InterPro" id="IPR049160">
    <property type="entry name" value="PI4KB-PIK1_PIK"/>
</dbReference>
<dbReference type="EMBL" id="JALJOU010000021">
    <property type="protein sequence ID" value="KAK9837505.1"/>
    <property type="molecule type" value="Genomic_DNA"/>
</dbReference>
<dbReference type="SMART" id="SM00146">
    <property type="entry name" value="PI3Kc"/>
    <property type="match status" value="1"/>
</dbReference>
<evidence type="ECO:0000256" key="5">
    <source>
        <dbReference type="SAM" id="MobiDB-lite"/>
    </source>
</evidence>
<dbReference type="PROSITE" id="PS00916">
    <property type="entry name" value="PI3_4_KINASE_2"/>
    <property type="match status" value="1"/>
</dbReference>
<name>A0AAW1RUV9_9CHLO</name>
<feature type="region of interest" description="Disordered" evidence="5">
    <location>
        <begin position="384"/>
        <end position="470"/>
    </location>
</feature>
<dbReference type="InterPro" id="IPR011009">
    <property type="entry name" value="Kinase-like_dom_sf"/>
</dbReference>
<dbReference type="GO" id="GO:0048015">
    <property type="term" value="P:phosphatidylinositol-mediated signaling"/>
    <property type="evidence" value="ECO:0007669"/>
    <property type="project" value="TreeGrafter"/>
</dbReference>
<dbReference type="InterPro" id="IPR016024">
    <property type="entry name" value="ARM-type_fold"/>
</dbReference>
<dbReference type="PANTHER" id="PTHR10048:SF22">
    <property type="entry name" value="PHOSPHATIDYLINOSITOL 4-KINASE BETA"/>
    <property type="match status" value="1"/>
</dbReference>
<feature type="compositionally biased region" description="Pro residues" evidence="5">
    <location>
        <begin position="741"/>
        <end position="754"/>
    </location>
</feature>
<dbReference type="SUPFAM" id="SSF56112">
    <property type="entry name" value="Protein kinase-like (PK-like)"/>
    <property type="match status" value="1"/>
</dbReference>
<keyword evidence="9" id="KW-1185">Reference proteome</keyword>
<evidence type="ECO:0000256" key="3">
    <source>
        <dbReference type="ARBA" id="ARBA00022679"/>
    </source>
</evidence>
<proteinExistence type="predicted"/>
<feature type="compositionally biased region" description="Low complexity" evidence="5">
    <location>
        <begin position="384"/>
        <end position="397"/>
    </location>
</feature>
<comment type="catalytic activity">
    <reaction evidence="1">
        <text>a 1,2-diacyl-sn-glycero-3-phospho-(1D-myo-inositol) + ATP = a 1,2-diacyl-sn-glycero-3-phospho-(1D-myo-inositol 4-phosphate) + ADP + H(+)</text>
        <dbReference type="Rhea" id="RHEA:19877"/>
        <dbReference type="ChEBI" id="CHEBI:15378"/>
        <dbReference type="ChEBI" id="CHEBI:30616"/>
        <dbReference type="ChEBI" id="CHEBI:57880"/>
        <dbReference type="ChEBI" id="CHEBI:58178"/>
        <dbReference type="ChEBI" id="CHEBI:456216"/>
        <dbReference type="EC" id="2.7.1.67"/>
    </reaction>
</comment>
<dbReference type="InterPro" id="IPR018936">
    <property type="entry name" value="PI3/4_kinase_CS"/>
</dbReference>
<dbReference type="Gene3D" id="1.10.1070.11">
    <property type="entry name" value="Phosphatidylinositol 3-/4-kinase, catalytic domain"/>
    <property type="match status" value="1"/>
</dbReference>
<dbReference type="PANTHER" id="PTHR10048">
    <property type="entry name" value="PHOSPHATIDYLINOSITOL KINASE"/>
    <property type="match status" value="1"/>
</dbReference>
<dbReference type="AlphaFoldDB" id="A0AAW1RUV9"/>
<dbReference type="InterPro" id="IPR057754">
    <property type="entry name" value="PI4-kinase_beta/PIK1_cat"/>
</dbReference>
<dbReference type="PROSITE" id="PS00915">
    <property type="entry name" value="PI3_4_KINASE_1"/>
    <property type="match status" value="1"/>
</dbReference>
<evidence type="ECO:0000313" key="8">
    <source>
        <dbReference type="EMBL" id="KAK9837505.1"/>
    </source>
</evidence>
<dbReference type="InterPro" id="IPR001263">
    <property type="entry name" value="PI3K_accessory_dom"/>
</dbReference>
<keyword evidence="4" id="KW-0418">Kinase</keyword>
<dbReference type="SUPFAM" id="SSF48371">
    <property type="entry name" value="ARM repeat"/>
    <property type="match status" value="1"/>
</dbReference>
<evidence type="ECO:0000256" key="1">
    <source>
        <dbReference type="ARBA" id="ARBA00001686"/>
    </source>
</evidence>
<feature type="region of interest" description="Disordered" evidence="5">
    <location>
        <begin position="740"/>
        <end position="800"/>
    </location>
</feature>
<organism evidence="8 9">
    <name type="scientific">Elliptochloris bilobata</name>
    <dbReference type="NCBI Taxonomy" id="381761"/>
    <lineage>
        <taxon>Eukaryota</taxon>
        <taxon>Viridiplantae</taxon>
        <taxon>Chlorophyta</taxon>
        <taxon>core chlorophytes</taxon>
        <taxon>Trebouxiophyceae</taxon>
        <taxon>Trebouxiophyceae incertae sedis</taxon>
        <taxon>Elliptochloris clade</taxon>
        <taxon>Elliptochloris</taxon>
    </lineage>
</organism>
<evidence type="ECO:0000259" key="7">
    <source>
        <dbReference type="PROSITE" id="PS51545"/>
    </source>
</evidence>
<accession>A0AAW1RUV9</accession>
<dbReference type="EC" id="2.7.1.67" evidence="2"/>
<protein>
    <recommendedName>
        <fullName evidence="2">1-phosphatidylinositol 4-kinase</fullName>
        <ecNumber evidence="2">2.7.1.67</ecNumber>
    </recommendedName>
</protein>
<dbReference type="Pfam" id="PF21245">
    <property type="entry name" value="PI4KB-PIK1_PIK"/>
    <property type="match status" value="1"/>
</dbReference>
<feature type="region of interest" description="Disordered" evidence="5">
    <location>
        <begin position="488"/>
        <end position="528"/>
    </location>
</feature>
<reference evidence="8 9" key="1">
    <citation type="journal article" date="2024" name="Nat. Commun.">
        <title>Phylogenomics reveals the evolutionary origins of lichenization in chlorophyte algae.</title>
        <authorList>
            <person name="Puginier C."/>
            <person name="Libourel C."/>
            <person name="Otte J."/>
            <person name="Skaloud P."/>
            <person name="Haon M."/>
            <person name="Grisel S."/>
            <person name="Petersen M."/>
            <person name="Berrin J.G."/>
            <person name="Delaux P.M."/>
            <person name="Dal Grande F."/>
            <person name="Keller J."/>
        </authorList>
    </citation>
    <scope>NUCLEOTIDE SEQUENCE [LARGE SCALE GENOMIC DNA]</scope>
    <source>
        <strain evidence="8 9">SAG 245.80</strain>
    </source>
</reference>
<feature type="domain" description="PI3K/PI4K catalytic" evidence="6">
    <location>
        <begin position="887"/>
        <end position="1155"/>
    </location>
</feature>
<dbReference type="GO" id="GO:0046854">
    <property type="term" value="P:phosphatidylinositol phosphate biosynthetic process"/>
    <property type="evidence" value="ECO:0007669"/>
    <property type="project" value="InterPro"/>
</dbReference>
<feature type="domain" description="PIK helical" evidence="7">
    <location>
        <begin position="1"/>
        <end position="118"/>
    </location>
</feature>
<feature type="compositionally biased region" description="Gly residues" evidence="5">
    <location>
        <begin position="197"/>
        <end position="209"/>
    </location>
</feature>
<dbReference type="GO" id="GO:0005737">
    <property type="term" value="C:cytoplasm"/>
    <property type="evidence" value="ECO:0007669"/>
    <property type="project" value="TreeGrafter"/>
</dbReference>
<dbReference type="PROSITE" id="PS51545">
    <property type="entry name" value="PIK_HELICAL"/>
    <property type="match status" value="1"/>
</dbReference>
<sequence>MGGEKGKTDLLLKFFDSQHFDSWVALTYLYKSTSSPGVTDYLCNRLYTLPEEQVEVYLSQLCQLIINRPHSPLERVLVDLCARSLRIAVKVYWLLLAISQDNPKSKHAAEMRDRCERAALEGFWDPPFRDPKLVPISPPRAPRWAVASPPLSPTSHIARQRLGSAGGARWGSPEPFVSPGRGVPDGSRPTSPDGSAQGSGGGTGGGSGGAEARSASVDRRRRLRAELGDSEGVTALLENSLRAVEAGGGAACLHARESAELSPPSSPRLRQTTFGATLDFIEALCDASSGLTAFAPEDRQWALMRGLEEINKEIEAASRSGVACWFPMGTCNERIMRLAAREATLLNSREKAPFMLFVEVLSTEESDAAAAAAAATADAAAAGASAGSGPVAESAAANDPERQGSHAAAGPGPGSSPAAAVHSGAPRSLARSLEFPSPAAAPANGERDEGPRTPQSAFAAPLPPTLTLPPAAGARQVAPLEVDANAPGVSEAAAPGAPQAKGVAQAGGDPTRPPLAPGGHAGGGRRGSVSALAAAVGVLGRQEAAREGGGDGSAADVARGLQSAMEGLRGAGPLVSVRLEVVCDTPPAVAGTPPAAAASAASSPLAGAEDKGGLPARRVSTGWVASARSAVGSPPRTLERSTSAGVRGSGEPGGPAGGGGGASGTVASGARALSLLCHWGVCRTKGEAADHWRAPGEPHVRVVLQVHGGVDLRLAVRSVPSHRRVPSDEALLRMAAQHRAPLPPPRASVPPSNPPANLNGAPPRAPAKPLLPTALSAPAASPPRHPGSPPKAPPSEAGSADLAARRPLREVGVNASASASKACAAEGAGAPAVGGAMPTSAVAGRAGQAAAVGVVLGAAGAGDAEANQLDAERLAAEARAVYGERFGDGAARIQRESPHGRRPGWAVRPVIVKSGDDCRQELLAAQLIRAFADIFADSGLPLQLRPYEVLVTSNRTALIELVPDSLSIHQIKARSRPGTSLADHFFAKFGRGTPACQAAQRAFAESMAAYSLVCYLLQIKDRHNGNILLDDAGRIVHIDFGFMLSNSPGGVNFEAAPFKLTRELLEVLDSNPEGRASATFDYFKVLCIQGFLACRSQADRIMLLVEMMAASGCPCFKSGPRVVHALRKRFQLYLSEAQCVEVVLGLIAESLDNWRSRNYDYYQRVLNGVL</sequence>
<dbReference type="Gene3D" id="1.25.40.70">
    <property type="entry name" value="Phosphatidylinositol 3-kinase, accessory domain (PIK)"/>
    <property type="match status" value="1"/>
</dbReference>
<dbReference type="InterPro" id="IPR042236">
    <property type="entry name" value="PI3K_accessory_sf"/>
</dbReference>
<dbReference type="FunFam" id="1.10.1070.11:FF:000016">
    <property type="entry name" value="PIK1p Phosphatidylinositol 4-kinase"/>
    <property type="match status" value="1"/>
</dbReference>
<dbReference type="InterPro" id="IPR015433">
    <property type="entry name" value="PI3/4_kinase"/>
</dbReference>
<gene>
    <name evidence="8" type="ORF">WJX81_007387</name>
</gene>
<dbReference type="InterPro" id="IPR000403">
    <property type="entry name" value="PI3/4_kinase_cat_dom"/>
</dbReference>
<feature type="region of interest" description="Disordered" evidence="5">
    <location>
        <begin position="626"/>
        <end position="664"/>
    </location>
</feature>
<evidence type="ECO:0000256" key="4">
    <source>
        <dbReference type="ARBA" id="ARBA00022777"/>
    </source>
</evidence>